<keyword evidence="3" id="KW-0597">Phosphoprotein</keyword>
<evidence type="ECO:0000313" key="18">
    <source>
        <dbReference type="Proteomes" id="UP000261560"/>
    </source>
</evidence>
<dbReference type="GO" id="GO:0000981">
    <property type="term" value="F:DNA-binding transcription factor activity, RNA polymerase II-specific"/>
    <property type="evidence" value="ECO:0007669"/>
    <property type="project" value="Ensembl"/>
</dbReference>
<keyword evidence="7" id="KW-0862">Zinc</keyword>
<dbReference type="Gene3D" id="3.30.160.60">
    <property type="entry name" value="Classic Zinc Finger"/>
    <property type="match status" value="3"/>
</dbReference>
<dbReference type="SMART" id="SM00355">
    <property type="entry name" value="ZnF_C2H2"/>
    <property type="match status" value="3"/>
</dbReference>
<evidence type="ECO:0000256" key="3">
    <source>
        <dbReference type="ARBA" id="ARBA00022553"/>
    </source>
</evidence>
<dbReference type="GO" id="GO:0010725">
    <property type="term" value="P:regulation of primitive erythrocyte differentiation"/>
    <property type="evidence" value="ECO:0007669"/>
    <property type="project" value="Ensembl"/>
</dbReference>
<dbReference type="GO" id="GO:0005634">
    <property type="term" value="C:nucleus"/>
    <property type="evidence" value="ECO:0007669"/>
    <property type="project" value="UniProtKB-SubCell"/>
</dbReference>
<feature type="domain" description="C2H2-type" evidence="16">
    <location>
        <begin position="280"/>
        <end position="309"/>
    </location>
</feature>
<dbReference type="GO" id="GO:0055007">
    <property type="term" value="P:cardiac muscle cell differentiation"/>
    <property type="evidence" value="ECO:0007669"/>
    <property type="project" value="Ensembl"/>
</dbReference>
<dbReference type="Pfam" id="PF00096">
    <property type="entry name" value="zf-C2H2"/>
    <property type="match status" value="3"/>
</dbReference>
<comment type="similarity">
    <text evidence="2">Belongs to the krueppel C2H2-type zinc-finger protein family.</text>
</comment>
<accession>A0A3B3DAZ2</accession>
<dbReference type="Ensembl" id="ENSOMET00000002944.1">
    <property type="protein sequence ID" value="ENSOMEP00000027056.1"/>
    <property type="gene ID" value="ENSOMEG00000009288.1"/>
</dbReference>
<evidence type="ECO:0000256" key="9">
    <source>
        <dbReference type="ARBA" id="ARBA00023015"/>
    </source>
</evidence>
<dbReference type="GO" id="GO:0045893">
    <property type="term" value="P:positive regulation of DNA-templated transcription"/>
    <property type="evidence" value="ECO:0007669"/>
    <property type="project" value="UniProtKB-ARBA"/>
</dbReference>
<evidence type="ECO:0000256" key="13">
    <source>
        <dbReference type="ARBA" id="ARBA00023242"/>
    </source>
</evidence>
<keyword evidence="6 14" id="KW-0863">Zinc-finger</keyword>
<feature type="compositionally biased region" description="Basic residues" evidence="15">
    <location>
        <begin position="267"/>
        <end position="277"/>
    </location>
</feature>
<dbReference type="SUPFAM" id="SSF57667">
    <property type="entry name" value="beta-beta-alpha zinc fingers"/>
    <property type="match status" value="2"/>
</dbReference>
<keyword evidence="8" id="KW-0832">Ubl conjugation</keyword>
<dbReference type="GO" id="GO:0060038">
    <property type="term" value="P:cardiac muscle cell proliferation"/>
    <property type="evidence" value="ECO:0007669"/>
    <property type="project" value="Ensembl"/>
</dbReference>
<sequence length="363" mass="40703">MAATQAGLPSFSSFSSLSFSREEMKVWKSDDSQTLDSGKCSAGSSGQAQLCQEVTEELLEDESQAAWDIEFLLSEWNTSSPELNAPLNSLQLTQAEADMTFAEVSPFKEQAGAESLHVNSEGLRAELPSASGPPAVHPELYPHGYEDQTGQTAFPVMHNVNLFDFPQGGGLQRPSRESFNKVTSWDFNSYYSQQPVSMVTIPDNRFVPQQGVNPDLRHYGYAAHFNPNAALFRDYAHSQASLHLPHQQQQPLLIRPPLPPAGMEGRRGRRSTGKKRPAIHSCDYPGCTKTYTKSSHLKAHLRTHTGEKPYHCSWEGCSWKFARSDELTRHFRKHTGQKPYECLLCQRAFSRSDHLALHMKRHT</sequence>
<dbReference type="CTD" id="10661"/>
<dbReference type="OrthoDB" id="4748970at2759"/>
<evidence type="ECO:0000256" key="6">
    <source>
        <dbReference type="ARBA" id="ARBA00022771"/>
    </source>
</evidence>
<dbReference type="GO" id="GO:0000978">
    <property type="term" value="F:RNA polymerase II cis-regulatory region sequence-specific DNA binding"/>
    <property type="evidence" value="ECO:0007669"/>
    <property type="project" value="Ensembl"/>
</dbReference>
<dbReference type="PROSITE" id="PS50157">
    <property type="entry name" value="ZINC_FINGER_C2H2_2"/>
    <property type="match status" value="3"/>
</dbReference>
<evidence type="ECO:0000256" key="11">
    <source>
        <dbReference type="ARBA" id="ARBA00023159"/>
    </source>
</evidence>
<evidence type="ECO:0000313" key="17">
    <source>
        <dbReference type="Ensembl" id="ENSOMEP00000027056.1"/>
    </source>
</evidence>
<evidence type="ECO:0000256" key="12">
    <source>
        <dbReference type="ARBA" id="ARBA00023163"/>
    </source>
</evidence>
<keyword evidence="4" id="KW-0479">Metal-binding</keyword>
<evidence type="ECO:0000256" key="5">
    <source>
        <dbReference type="ARBA" id="ARBA00022737"/>
    </source>
</evidence>
<name>A0A3B3DAZ2_ORYME</name>
<dbReference type="STRING" id="30732.ENSOMEP00000027056"/>
<dbReference type="GeneID" id="112137419"/>
<dbReference type="RefSeq" id="XP_024115510.1">
    <property type="nucleotide sequence ID" value="XM_024259742.2"/>
</dbReference>
<feature type="domain" description="C2H2-type" evidence="16">
    <location>
        <begin position="340"/>
        <end position="363"/>
    </location>
</feature>
<keyword evidence="9" id="KW-0805">Transcription regulation</keyword>
<proteinExistence type="inferred from homology"/>
<dbReference type="AlphaFoldDB" id="A0A3B3DAZ2"/>
<comment type="subcellular location">
    <subcellularLocation>
        <location evidence="1">Nucleus</location>
    </subcellularLocation>
</comment>
<dbReference type="InterPro" id="IPR013087">
    <property type="entry name" value="Znf_C2H2_type"/>
</dbReference>
<evidence type="ECO:0000256" key="10">
    <source>
        <dbReference type="ARBA" id="ARBA00023125"/>
    </source>
</evidence>
<organism evidence="17 18">
    <name type="scientific">Oryzias melastigma</name>
    <name type="common">Marine medaka</name>
    <dbReference type="NCBI Taxonomy" id="30732"/>
    <lineage>
        <taxon>Eukaryota</taxon>
        <taxon>Metazoa</taxon>
        <taxon>Chordata</taxon>
        <taxon>Craniata</taxon>
        <taxon>Vertebrata</taxon>
        <taxon>Euteleostomi</taxon>
        <taxon>Actinopterygii</taxon>
        <taxon>Neopterygii</taxon>
        <taxon>Teleostei</taxon>
        <taxon>Neoteleostei</taxon>
        <taxon>Acanthomorphata</taxon>
        <taxon>Ovalentaria</taxon>
        <taxon>Atherinomorphae</taxon>
        <taxon>Beloniformes</taxon>
        <taxon>Adrianichthyidae</taxon>
        <taxon>Oryziinae</taxon>
        <taxon>Oryzias</taxon>
    </lineage>
</organism>
<keyword evidence="18" id="KW-1185">Reference proteome</keyword>
<dbReference type="FunFam" id="3.30.160.60:FF:000018">
    <property type="entry name" value="Krueppel-like factor 15"/>
    <property type="match status" value="1"/>
</dbReference>
<dbReference type="FunFam" id="3.30.160.60:FF:000237">
    <property type="entry name" value="Krueppel-like factor 2"/>
    <property type="match status" value="1"/>
</dbReference>
<dbReference type="GO" id="GO:0043697">
    <property type="term" value="P:cell dedifferentiation"/>
    <property type="evidence" value="ECO:0007669"/>
    <property type="project" value="Ensembl"/>
</dbReference>
<evidence type="ECO:0000256" key="14">
    <source>
        <dbReference type="PROSITE-ProRule" id="PRU00042"/>
    </source>
</evidence>
<evidence type="ECO:0000259" key="16">
    <source>
        <dbReference type="PROSITE" id="PS50157"/>
    </source>
</evidence>
<dbReference type="GO" id="GO:0045214">
    <property type="term" value="P:sarcomere organization"/>
    <property type="evidence" value="ECO:0007669"/>
    <property type="project" value="Ensembl"/>
</dbReference>
<evidence type="ECO:0000256" key="4">
    <source>
        <dbReference type="ARBA" id="ARBA00022723"/>
    </source>
</evidence>
<dbReference type="PANTHER" id="PTHR23235:SF145">
    <property type="entry name" value="KRUPPEL-LIKE FACTOR 1"/>
    <property type="match status" value="1"/>
</dbReference>
<dbReference type="Proteomes" id="UP000261560">
    <property type="component" value="Unplaced"/>
</dbReference>
<reference evidence="17" key="2">
    <citation type="submission" date="2025-09" db="UniProtKB">
        <authorList>
            <consortium name="Ensembl"/>
        </authorList>
    </citation>
    <scope>IDENTIFICATION</scope>
</reference>
<feature type="domain" description="C2H2-type" evidence="16">
    <location>
        <begin position="310"/>
        <end position="339"/>
    </location>
</feature>
<keyword evidence="5" id="KW-0677">Repeat</keyword>
<dbReference type="GeneTree" id="ENSGT00940000163957"/>
<dbReference type="GO" id="GO:0000785">
    <property type="term" value="C:chromatin"/>
    <property type="evidence" value="ECO:0007669"/>
    <property type="project" value="Ensembl"/>
</dbReference>
<reference evidence="17" key="1">
    <citation type="submission" date="2025-08" db="UniProtKB">
        <authorList>
            <consortium name="Ensembl"/>
        </authorList>
    </citation>
    <scope>IDENTIFICATION</scope>
</reference>
<dbReference type="KEGG" id="oml:112137419"/>
<evidence type="ECO:0000256" key="15">
    <source>
        <dbReference type="SAM" id="MobiDB-lite"/>
    </source>
</evidence>
<evidence type="ECO:0000256" key="7">
    <source>
        <dbReference type="ARBA" id="ARBA00022833"/>
    </source>
</evidence>
<dbReference type="CDD" id="cd21581">
    <property type="entry name" value="KLF1_N"/>
    <property type="match status" value="1"/>
</dbReference>
<keyword evidence="11" id="KW-0010">Activator</keyword>
<evidence type="ECO:0000256" key="2">
    <source>
        <dbReference type="ARBA" id="ARBA00006991"/>
    </source>
</evidence>
<dbReference type="FunFam" id="3.30.160.60:FF:000707">
    <property type="entry name" value="Putative Krueppel-like factor 1"/>
    <property type="match status" value="1"/>
</dbReference>
<keyword evidence="13" id="KW-0539">Nucleus</keyword>
<dbReference type="GO" id="GO:0060319">
    <property type="term" value="P:primitive erythrocyte differentiation"/>
    <property type="evidence" value="ECO:0007669"/>
    <property type="project" value="Ensembl"/>
</dbReference>
<protein>
    <submittedName>
        <fullName evidence="17">Kruppel like factor 1 (erythroid)</fullName>
    </submittedName>
</protein>
<evidence type="ECO:0000256" key="8">
    <source>
        <dbReference type="ARBA" id="ARBA00022843"/>
    </source>
</evidence>
<keyword evidence="12" id="KW-0804">Transcription</keyword>
<dbReference type="InterPro" id="IPR036236">
    <property type="entry name" value="Znf_C2H2_sf"/>
</dbReference>
<dbReference type="GO" id="GO:0010628">
    <property type="term" value="P:positive regulation of gene expression"/>
    <property type="evidence" value="ECO:0007669"/>
    <property type="project" value="Ensembl"/>
</dbReference>
<dbReference type="PANTHER" id="PTHR23235">
    <property type="entry name" value="KRUEPPEL-LIKE TRANSCRIPTION FACTOR"/>
    <property type="match status" value="1"/>
</dbReference>
<evidence type="ECO:0000256" key="1">
    <source>
        <dbReference type="ARBA" id="ARBA00004123"/>
    </source>
</evidence>
<dbReference type="GO" id="GO:0031100">
    <property type="term" value="P:animal organ regeneration"/>
    <property type="evidence" value="ECO:0007669"/>
    <property type="project" value="Ensembl"/>
</dbReference>
<dbReference type="PaxDb" id="30732-ENSOMEP00000027056"/>
<dbReference type="GO" id="GO:0008270">
    <property type="term" value="F:zinc ion binding"/>
    <property type="evidence" value="ECO:0007669"/>
    <property type="project" value="UniProtKB-KW"/>
</dbReference>
<dbReference type="PROSITE" id="PS00028">
    <property type="entry name" value="ZINC_FINGER_C2H2_1"/>
    <property type="match status" value="3"/>
</dbReference>
<keyword evidence="10" id="KW-0238">DNA-binding</keyword>
<feature type="region of interest" description="Disordered" evidence="15">
    <location>
        <begin position="246"/>
        <end position="277"/>
    </location>
</feature>
<dbReference type="OMA" id="PEIYHHD"/>